<sequence length="338" mass="39180">MKKLLSVSVLILMCVTAFAQDPDAAQLHETGKQFMRGGDWSNAVLVLTKALQKEPNSISIQKDLALTYYYQRDFGKARETVKPLIDRDDADVQVFQIAGNIYKALAERKDAEKMYKKALKKYPTSGPLYAEYGELLWMLNDNFGSIEQWELGIKTDPAYAGNYYFAARYYFFTTDKVWALVYGEVFINMESYTSRTAEMKKLLLDGYKKFFTIDEKTQPSKTKNEFADAFIAVMKQNSAVTNNGITTESLTMLRTRFLLDWNKSYAAKFPHRLFDHQKQLVQEGMFDAYNQWIFEAAGDLAKYESWTKLNTEQYNEFTKFQKSKLFKLPSGQYYKQAN</sequence>
<dbReference type="SMART" id="SM00028">
    <property type="entry name" value="TPR"/>
    <property type="match status" value="3"/>
</dbReference>
<gene>
    <name evidence="3" type="ORF">ESA94_14910</name>
</gene>
<keyword evidence="4" id="KW-1185">Reference proteome</keyword>
<dbReference type="AlphaFoldDB" id="A0A4Q1CHN1"/>
<organism evidence="3 4">
    <name type="scientific">Lacibacter luteus</name>
    <dbReference type="NCBI Taxonomy" id="2508719"/>
    <lineage>
        <taxon>Bacteria</taxon>
        <taxon>Pseudomonadati</taxon>
        <taxon>Bacteroidota</taxon>
        <taxon>Chitinophagia</taxon>
        <taxon>Chitinophagales</taxon>
        <taxon>Chitinophagaceae</taxon>
        <taxon>Lacibacter</taxon>
    </lineage>
</organism>
<feature type="signal peptide" evidence="2">
    <location>
        <begin position="1"/>
        <end position="19"/>
    </location>
</feature>
<reference evidence="3 4" key="1">
    <citation type="submission" date="2019-01" db="EMBL/GenBank/DDBJ databases">
        <title>Lacibacter sp. strain TTM-7.</title>
        <authorList>
            <person name="Chen W.-M."/>
        </authorList>
    </citation>
    <scope>NUCLEOTIDE SEQUENCE [LARGE SCALE GENOMIC DNA]</scope>
    <source>
        <strain evidence="3 4">TTM-7</strain>
    </source>
</reference>
<proteinExistence type="predicted"/>
<evidence type="ECO:0000256" key="1">
    <source>
        <dbReference type="PROSITE-ProRule" id="PRU00339"/>
    </source>
</evidence>
<keyword evidence="1" id="KW-0802">TPR repeat</keyword>
<name>A0A4Q1CHN1_9BACT</name>
<dbReference type="Gene3D" id="1.25.40.10">
    <property type="entry name" value="Tetratricopeptide repeat domain"/>
    <property type="match status" value="1"/>
</dbReference>
<dbReference type="RefSeq" id="WP_129131724.1">
    <property type="nucleotide sequence ID" value="NZ_SDHW01000004.1"/>
</dbReference>
<dbReference type="PROSITE" id="PS50005">
    <property type="entry name" value="TPR"/>
    <property type="match status" value="2"/>
</dbReference>
<feature type="chain" id="PRO_5020831216" evidence="2">
    <location>
        <begin position="20"/>
        <end position="338"/>
    </location>
</feature>
<keyword evidence="2" id="KW-0732">Signal</keyword>
<evidence type="ECO:0000313" key="3">
    <source>
        <dbReference type="EMBL" id="RXK59421.1"/>
    </source>
</evidence>
<dbReference type="OrthoDB" id="793001at2"/>
<comment type="caution">
    <text evidence="3">The sequence shown here is derived from an EMBL/GenBank/DDBJ whole genome shotgun (WGS) entry which is preliminary data.</text>
</comment>
<dbReference type="Proteomes" id="UP000290204">
    <property type="component" value="Unassembled WGS sequence"/>
</dbReference>
<feature type="repeat" description="TPR" evidence="1">
    <location>
        <begin position="92"/>
        <end position="125"/>
    </location>
</feature>
<dbReference type="SUPFAM" id="SSF48452">
    <property type="entry name" value="TPR-like"/>
    <property type="match status" value="1"/>
</dbReference>
<dbReference type="InterPro" id="IPR019734">
    <property type="entry name" value="TPR_rpt"/>
</dbReference>
<protein>
    <submittedName>
        <fullName evidence="3">Uncharacterized protein</fullName>
    </submittedName>
</protein>
<evidence type="ECO:0000256" key="2">
    <source>
        <dbReference type="SAM" id="SignalP"/>
    </source>
</evidence>
<feature type="repeat" description="TPR" evidence="1">
    <location>
        <begin position="24"/>
        <end position="57"/>
    </location>
</feature>
<dbReference type="EMBL" id="SDHW01000004">
    <property type="protein sequence ID" value="RXK59421.1"/>
    <property type="molecule type" value="Genomic_DNA"/>
</dbReference>
<dbReference type="Pfam" id="PF13174">
    <property type="entry name" value="TPR_6"/>
    <property type="match status" value="1"/>
</dbReference>
<accession>A0A4Q1CHN1</accession>
<dbReference type="InterPro" id="IPR011990">
    <property type="entry name" value="TPR-like_helical_dom_sf"/>
</dbReference>
<evidence type="ECO:0000313" key="4">
    <source>
        <dbReference type="Proteomes" id="UP000290204"/>
    </source>
</evidence>